<organism evidence="8">
    <name type="scientific">uncultured Desulfovibrio sp</name>
    <dbReference type="NCBI Taxonomy" id="167968"/>
    <lineage>
        <taxon>Bacteria</taxon>
        <taxon>Pseudomonadati</taxon>
        <taxon>Thermodesulfobacteriota</taxon>
        <taxon>Desulfovibrionia</taxon>
        <taxon>Desulfovibrionales</taxon>
        <taxon>Desulfovibrionaceae</taxon>
        <taxon>Desulfovibrio</taxon>
        <taxon>environmental samples</taxon>
    </lineage>
</organism>
<keyword evidence="3" id="KW-1003">Cell membrane</keyword>
<feature type="transmembrane region" description="Helical" evidence="7">
    <location>
        <begin position="202"/>
        <end position="222"/>
    </location>
</feature>
<feature type="transmembrane region" description="Helical" evidence="7">
    <location>
        <begin position="35"/>
        <end position="57"/>
    </location>
</feature>
<protein>
    <submittedName>
        <fullName evidence="8">Auxin Efflux Carrier</fullName>
    </submittedName>
</protein>
<accession>A0A212K0D4</accession>
<feature type="transmembrane region" description="Helical" evidence="7">
    <location>
        <begin position="299"/>
        <end position="321"/>
    </location>
</feature>
<feature type="transmembrane region" description="Helical" evidence="7">
    <location>
        <begin position="171"/>
        <end position="196"/>
    </location>
</feature>
<keyword evidence="2" id="KW-0813">Transport</keyword>
<keyword evidence="6 7" id="KW-0472">Membrane</keyword>
<dbReference type="Pfam" id="PF03547">
    <property type="entry name" value="Mem_trans"/>
    <property type="match status" value="2"/>
</dbReference>
<evidence type="ECO:0000256" key="7">
    <source>
        <dbReference type="SAM" id="Phobius"/>
    </source>
</evidence>
<feature type="transmembrane region" description="Helical" evidence="7">
    <location>
        <begin position="95"/>
        <end position="119"/>
    </location>
</feature>
<reference evidence="8" key="1">
    <citation type="submission" date="2016-04" db="EMBL/GenBank/DDBJ databases">
        <authorList>
            <person name="Evans L.H."/>
            <person name="Alamgir A."/>
            <person name="Owens N."/>
            <person name="Weber N.D."/>
            <person name="Virtaneva K."/>
            <person name="Barbian K."/>
            <person name="Babar A."/>
            <person name="Rosenke K."/>
        </authorList>
    </citation>
    <scope>NUCLEOTIDE SEQUENCE</scope>
    <source>
        <strain evidence="8">92-2</strain>
    </source>
</reference>
<evidence type="ECO:0000256" key="5">
    <source>
        <dbReference type="ARBA" id="ARBA00022989"/>
    </source>
</evidence>
<evidence type="ECO:0000256" key="3">
    <source>
        <dbReference type="ARBA" id="ARBA00022475"/>
    </source>
</evidence>
<dbReference type="GO" id="GO:0016020">
    <property type="term" value="C:membrane"/>
    <property type="evidence" value="ECO:0007669"/>
    <property type="project" value="UniProtKB-SubCell"/>
</dbReference>
<evidence type="ECO:0000313" key="8">
    <source>
        <dbReference type="EMBL" id="SBW05220.1"/>
    </source>
</evidence>
<dbReference type="GO" id="GO:0055085">
    <property type="term" value="P:transmembrane transport"/>
    <property type="evidence" value="ECO:0007669"/>
    <property type="project" value="InterPro"/>
</dbReference>
<feature type="transmembrane region" description="Helical" evidence="7">
    <location>
        <begin position="6"/>
        <end position="23"/>
    </location>
</feature>
<dbReference type="AlphaFoldDB" id="A0A212K0D4"/>
<dbReference type="RefSeq" id="WP_227118054.1">
    <property type="nucleotide sequence ID" value="NZ_CABUEN010000003.1"/>
</dbReference>
<keyword evidence="4 7" id="KW-0812">Transmembrane</keyword>
<evidence type="ECO:0000256" key="1">
    <source>
        <dbReference type="ARBA" id="ARBA00004141"/>
    </source>
</evidence>
<evidence type="ECO:0000256" key="6">
    <source>
        <dbReference type="ARBA" id="ARBA00023136"/>
    </source>
</evidence>
<feature type="transmembrane region" description="Helical" evidence="7">
    <location>
        <begin position="269"/>
        <end position="292"/>
    </location>
</feature>
<evidence type="ECO:0000256" key="2">
    <source>
        <dbReference type="ARBA" id="ARBA00022448"/>
    </source>
</evidence>
<proteinExistence type="predicted"/>
<keyword evidence="5 7" id="KW-1133">Transmembrane helix</keyword>
<dbReference type="PANTHER" id="PTHR36838">
    <property type="entry name" value="AUXIN EFFLUX CARRIER FAMILY PROTEIN"/>
    <property type="match status" value="1"/>
</dbReference>
<evidence type="ECO:0000256" key="4">
    <source>
        <dbReference type="ARBA" id="ARBA00022692"/>
    </source>
</evidence>
<sequence>MFQALFAVMPVFLIIGAGVLLRSRDVLPENAGPVLGIYVLKLALPLLILHLLAGASLKDLAHWAFWGGILGSQLVVYCIGYVGDRIFCRRGVGPGVIAGLSCSACNAAFVGLPIVSNLFPGNATAMLIAGLCTLTPNVVMIIGQSRLDALAGSLAWDGGNPLKFVGKLLKVFILGNPILLSTLAGIALSASGLGLWAPLDRAVSLVGYTAAPCMLLALGLDLRQKLVVATRQAHGHAFARQTWFILCKLVLHPLLCWVMLAALGVSGLWLVISVIVSATATALVVTVIAEVYSTVPEEAALTAVVANGLSIFTLTGFVWGFQALGMV</sequence>
<gene>
    <name evidence="8" type="ORF">KM92DES2_12026</name>
</gene>
<name>A0A212K0D4_9BACT</name>
<feature type="transmembrane region" description="Helical" evidence="7">
    <location>
        <begin position="63"/>
        <end position="83"/>
    </location>
</feature>
<dbReference type="PANTHER" id="PTHR36838:SF3">
    <property type="entry name" value="TRANSPORTER AUXIN EFFLUX CARRIER EC FAMILY"/>
    <property type="match status" value="1"/>
</dbReference>
<comment type="subcellular location">
    <subcellularLocation>
        <location evidence="1">Membrane</location>
        <topology evidence="1">Multi-pass membrane protein</topology>
    </subcellularLocation>
</comment>
<dbReference type="InterPro" id="IPR004776">
    <property type="entry name" value="Mem_transp_PIN-like"/>
</dbReference>
<dbReference type="EMBL" id="FLUP01000001">
    <property type="protein sequence ID" value="SBW05220.1"/>
    <property type="molecule type" value="Genomic_DNA"/>
</dbReference>
<feature type="transmembrane region" description="Helical" evidence="7">
    <location>
        <begin position="125"/>
        <end position="143"/>
    </location>
</feature>
<feature type="transmembrane region" description="Helical" evidence="7">
    <location>
        <begin position="243"/>
        <end position="263"/>
    </location>
</feature>